<evidence type="ECO:0000256" key="5">
    <source>
        <dbReference type="ARBA" id="ARBA00022491"/>
    </source>
</evidence>
<evidence type="ECO:0000313" key="11">
    <source>
        <dbReference type="EMBL" id="CAB4675697.1"/>
    </source>
</evidence>
<sequence>MNAPTKRNTRQRTSIIDFLKTRKEFISAKELYSEMEGSKVGLSTIYRALSDLVNDGDLDVFIDNDGESRFRLCGSHHHHHLLCRKCGKSVEFQAPEAEALAERLGASEGFSEMEHRLEIIGTCQECI</sequence>
<evidence type="ECO:0000256" key="7">
    <source>
        <dbReference type="ARBA" id="ARBA00022833"/>
    </source>
</evidence>
<organism evidence="11">
    <name type="scientific">freshwater metagenome</name>
    <dbReference type="NCBI Taxonomy" id="449393"/>
    <lineage>
        <taxon>unclassified sequences</taxon>
        <taxon>metagenomes</taxon>
        <taxon>ecological metagenomes</taxon>
    </lineage>
</organism>
<comment type="subunit">
    <text evidence="3">Homodimer.</text>
</comment>
<dbReference type="PANTHER" id="PTHR33202">
    <property type="entry name" value="ZINC UPTAKE REGULATION PROTEIN"/>
    <property type="match status" value="1"/>
</dbReference>
<keyword evidence="8" id="KW-0805">Transcription regulation</keyword>
<dbReference type="CDD" id="cd07153">
    <property type="entry name" value="Fur_like"/>
    <property type="match status" value="1"/>
</dbReference>
<dbReference type="PANTHER" id="PTHR33202:SF2">
    <property type="entry name" value="FERRIC UPTAKE REGULATION PROTEIN"/>
    <property type="match status" value="1"/>
</dbReference>
<dbReference type="Gene3D" id="1.10.10.10">
    <property type="entry name" value="Winged helix-like DNA-binding domain superfamily/Winged helix DNA-binding domain"/>
    <property type="match status" value="1"/>
</dbReference>
<dbReference type="InterPro" id="IPR002481">
    <property type="entry name" value="FUR"/>
</dbReference>
<name>A0A6J6MNS0_9ZZZZ</name>
<keyword evidence="5" id="KW-0678">Repressor</keyword>
<dbReference type="EMBL" id="CAEZXB010000011">
    <property type="protein sequence ID" value="CAB4675697.1"/>
    <property type="molecule type" value="Genomic_DNA"/>
</dbReference>
<dbReference type="GO" id="GO:1900376">
    <property type="term" value="P:regulation of secondary metabolite biosynthetic process"/>
    <property type="evidence" value="ECO:0007669"/>
    <property type="project" value="TreeGrafter"/>
</dbReference>
<dbReference type="Pfam" id="PF01475">
    <property type="entry name" value="FUR"/>
    <property type="match status" value="1"/>
</dbReference>
<dbReference type="InterPro" id="IPR036390">
    <property type="entry name" value="WH_DNA-bd_sf"/>
</dbReference>
<comment type="similarity">
    <text evidence="2">Belongs to the Fur family.</text>
</comment>
<keyword evidence="7" id="KW-0862">Zinc</keyword>
<dbReference type="Gene3D" id="3.30.1490.190">
    <property type="match status" value="1"/>
</dbReference>
<dbReference type="GO" id="GO:0008270">
    <property type="term" value="F:zinc ion binding"/>
    <property type="evidence" value="ECO:0007669"/>
    <property type="project" value="TreeGrafter"/>
</dbReference>
<evidence type="ECO:0000256" key="8">
    <source>
        <dbReference type="ARBA" id="ARBA00023015"/>
    </source>
</evidence>
<dbReference type="GO" id="GO:0003700">
    <property type="term" value="F:DNA-binding transcription factor activity"/>
    <property type="evidence" value="ECO:0007669"/>
    <property type="project" value="InterPro"/>
</dbReference>
<dbReference type="AlphaFoldDB" id="A0A6J6MNS0"/>
<evidence type="ECO:0000256" key="10">
    <source>
        <dbReference type="ARBA" id="ARBA00023163"/>
    </source>
</evidence>
<evidence type="ECO:0000256" key="1">
    <source>
        <dbReference type="ARBA" id="ARBA00004496"/>
    </source>
</evidence>
<accession>A0A6J6MNS0</accession>
<evidence type="ECO:0000256" key="4">
    <source>
        <dbReference type="ARBA" id="ARBA00022490"/>
    </source>
</evidence>
<keyword evidence="9" id="KW-0238">DNA-binding</keyword>
<dbReference type="InterPro" id="IPR036388">
    <property type="entry name" value="WH-like_DNA-bd_sf"/>
</dbReference>
<comment type="subcellular location">
    <subcellularLocation>
        <location evidence="1">Cytoplasm</location>
    </subcellularLocation>
</comment>
<dbReference type="GO" id="GO:0045892">
    <property type="term" value="P:negative regulation of DNA-templated transcription"/>
    <property type="evidence" value="ECO:0007669"/>
    <property type="project" value="TreeGrafter"/>
</dbReference>
<protein>
    <submittedName>
        <fullName evidence="11">Unannotated protein</fullName>
    </submittedName>
</protein>
<reference evidence="11" key="1">
    <citation type="submission" date="2020-05" db="EMBL/GenBank/DDBJ databases">
        <authorList>
            <person name="Chiriac C."/>
            <person name="Salcher M."/>
            <person name="Ghai R."/>
            <person name="Kavagutti S V."/>
        </authorList>
    </citation>
    <scope>NUCLEOTIDE SEQUENCE</scope>
</reference>
<dbReference type="SUPFAM" id="SSF46785">
    <property type="entry name" value="Winged helix' DNA-binding domain"/>
    <property type="match status" value="1"/>
</dbReference>
<evidence type="ECO:0000256" key="2">
    <source>
        <dbReference type="ARBA" id="ARBA00007957"/>
    </source>
</evidence>
<evidence type="ECO:0000313" key="12">
    <source>
        <dbReference type="EMBL" id="CAB4693511.1"/>
    </source>
</evidence>
<proteinExistence type="inferred from homology"/>
<dbReference type="InterPro" id="IPR043135">
    <property type="entry name" value="Fur_C"/>
</dbReference>
<keyword evidence="10" id="KW-0804">Transcription</keyword>
<dbReference type="GO" id="GO:0005829">
    <property type="term" value="C:cytosol"/>
    <property type="evidence" value="ECO:0007669"/>
    <property type="project" value="TreeGrafter"/>
</dbReference>
<dbReference type="EMBL" id="CAEZXN010000013">
    <property type="protein sequence ID" value="CAB4693511.1"/>
    <property type="molecule type" value="Genomic_DNA"/>
</dbReference>
<keyword evidence="4" id="KW-0963">Cytoplasm</keyword>
<gene>
    <name evidence="11" type="ORF">UFOPK2342_00757</name>
    <name evidence="12" type="ORF">UFOPK2423_00730</name>
    <name evidence="13" type="ORF">UFOPK3266_00240</name>
</gene>
<dbReference type="EMBL" id="CAFBAA010000003">
    <property type="protein sequence ID" value="CAB4840806.1"/>
    <property type="molecule type" value="Genomic_DNA"/>
</dbReference>
<keyword evidence="6" id="KW-0479">Metal-binding</keyword>
<evidence type="ECO:0000256" key="9">
    <source>
        <dbReference type="ARBA" id="ARBA00023125"/>
    </source>
</evidence>
<evidence type="ECO:0000256" key="6">
    <source>
        <dbReference type="ARBA" id="ARBA00022723"/>
    </source>
</evidence>
<dbReference type="GO" id="GO:0000976">
    <property type="term" value="F:transcription cis-regulatory region binding"/>
    <property type="evidence" value="ECO:0007669"/>
    <property type="project" value="TreeGrafter"/>
</dbReference>
<evidence type="ECO:0000256" key="3">
    <source>
        <dbReference type="ARBA" id="ARBA00011738"/>
    </source>
</evidence>
<evidence type="ECO:0000313" key="13">
    <source>
        <dbReference type="EMBL" id="CAB4840806.1"/>
    </source>
</evidence>